<dbReference type="InterPro" id="IPR044631">
    <property type="entry name" value="ETO1-like"/>
</dbReference>
<keyword evidence="2" id="KW-0175">Coiled coil</keyword>
<evidence type="ECO:0000256" key="1">
    <source>
        <dbReference type="ARBA" id="ARBA00004906"/>
    </source>
</evidence>
<reference evidence="5" key="1">
    <citation type="submission" date="2020-02" db="EMBL/GenBank/DDBJ databases">
        <authorList>
            <person name="Scholz U."/>
            <person name="Mascher M."/>
            <person name="Fiebig A."/>
        </authorList>
    </citation>
    <scope>NUCLEOTIDE SEQUENCE</scope>
</reference>
<dbReference type="AlphaFoldDB" id="A0A7I8L8Y8"/>
<accession>A0A7I8L8Y8</accession>
<dbReference type="InterPro" id="IPR019734">
    <property type="entry name" value="TPR_rpt"/>
</dbReference>
<dbReference type="InterPro" id="IPR000210">
    <property type="entry name" value="BTB/POZ_dom"/>
</dbReference>
<evidence type="ECO:0000256" key="2">
    <source>
        <dbReference type="SAM" id="Coils"/>
    </source>
</evidence>
<organism evidence="5 6">
    <name type="scientific">Spirodela intermedia</name>
    <name type="common">Intermediate duckweed</name>
    <dbReference type="NCBI Taxonomy" id="51605"/>
    <lineage>
        <taxon>Eukaryota</taxon>
        <taxon>Viridiplantae</taxon>
        <taxon>Streptophyta</taxon>
        <taxon>Embryophyta</taxon>
        <taxon>Tracheophyta</taxon>
        <taxon>Spermatophyta</taxon>
        <taxon>Magnoliopsida</taxon>
        <taxon>Liliopsida</taxon>
        <taxon>Araceae</taxon>
        <taxon>Lemnoideae</taxon>
        <taxon>Spirodela</taxon>
    </lineage>
</organism>
<dbReference type="Proteomes" id="UP000663760">
    <property type="component" value="Chromosome 12"/>
</dbReference>
<gene>
    <name evidence="5" type="ORF">SI8410_12016930</name>
</gene>
<dbReference type="PANTHER" id="PTHR44203:SF8">
    <property type="entry name" value="ETHYLENE-OVERPRODUCTION PROTEIN 1"/>
    <property type="match status" value="1"/>
</dbReference>
<name>A0A7I8L8Y8_SPIIN</name>
<dbReference type="SUPFAM" id="SSF48452">
    <property type="entry name" value="TPR-like"/>
    <property type="match status" value="3"/>
</dbReference>
<feature type="domain" description="BTB" evidence="4">
    <location>
        <begin position="263"/>
        <end position="363"/>
    </location>
</feature>
<sequence>MQNNILNSIRSLKLIDGCKGGSGQVYALNTSSAVNEKGHHHHHHHHHHHNHRRNPSQEGHHVRSASNIHAKPAQATSARPDSLLPYGLPSPDLIDPAIDPFIRPVDPISALASSFRCYATTAPQDQCALHLEQRSLLRSLNDPKLLRRSIRSARLHAADVHHKIVLSAWLRYERREDELDASPSCSDSPSTSSCGPALECPLSTLIPGYDPDFSSRPCPCRRSPDPLKECSTSRSRATSFVEEKQQQDRVAVEEEEVEGEEEGDVVFCIGDEEVVCFRYQIAALSKPFSAMLYGGFMESRREKINFTNNEISADGMRAVGVFTRTGSLDDFPPGIILELLSFANKFCCEGLKFACDGRLSSLVGTLEDALLLAEYGLEETAHMLVASCLQVFLRQLPSSLHNPKVARILCSGESRHRLAASGHESFALYYFLSQVAMEEDMRSNTTVMLLERLGESAVSDWQKQLAFHQLGCVMLERGEYEDAQSWFEEAAKVGHVYSLAGVARAKYRRGNRYSAFKQLNSLALENDHVGWMHQERSLYCSSMEEKMRDLNDATRLDPTLVYPYKYRAIIMMEDDKIGAATAEINKILGFKVSTDCLELRAWFSILLEDYNGALRDMRALMTLDPNYMMFHGNVNGDQLVELLQQRVQQWSLADCWMQLYDRWSSVDDIGSLAVVHQMLEKDPGKSILWFRQSLLLLRLNCQKAAMRSLRLARNHSAHEHERLVYEGWILYDTGYREEALTKAEESISIQRSFEAYFLKAYALADMSLDESSSSKVVLLLEEALKCPSDGLRKGQALNNLGSVYVDWDKLDLAADCYVNALNIRHTRAHQGLARVYYLKNQRKAAYDEMTKLIEKARNNASAYEKRSEYCDRDMAKSDLCRATELDPLRTYPYRYRAAVLMDDHREKEAIAELSRAIAFKPDLQLLHLRAAFYESVGDVAATVRDCEAALCLDPGHGETVKLYHRACGKVNQETS</sequence>
<evidence type="ECO:0000256" key="3">
    <source>
        <dbReference type="SAM" id="MobiDB-lite"/>
    </source>
</evidence>
<evidence type="ECO:0000313" key="5">
    <source>
        <dbReference type="EMBL" id="CAA7406252.1"/>
    </source>
</evidence>
<feature type="region of interest" description="Disordered" evidence="3">
    <location>
        <begin position="35"/>
        <end position="82"/>
    </location>
</feature>
<dbReference type="GO" id="GO:0010105">
    <property type="term" value="P:negative regulation of ethylene-activated signaling pathway"/>
    <property type="evidence" value="ECO:0007669"/>
    <property type="project" value="InterPro"/>
</dbReference>
<feature type="coiled-coil region" evidence="2">
    <location>
        <begin position="839"/>
        <end position="866"/>
    </location>
</feature>
<dbReference type="InterPro" id="IPR011990">
    <property type="entry name" value="TPR-like_helical_dom_sf"/>
</dbReference>
<dbReference type="Gene3D" id="1.25.40.10">
    <property type="entry name" value="Tetratricopeptide repeat domain"/>
    <property type="match status" value="3"/>
</dbReference>
<proteinExistence type="predicted"/>
<feature type="compositionally biased region" description="Basic residues" evidence="3">
    <location>
        <begin position="38"/>
        <end position="54"/>
    </location>
</feature>
<dbReference type="PANTHER" id="PTHR44203">
    <property type="entry name" value="ETO1-RELATED"/>
    <property type="match status" value="1"/>
</dbReference>
<dbReference type="SUPFAM" id="SSF54695">
    <property type="entry name" value="POZ domain"/>
    <property type="match status" value="1"/>
</dbReference>
<keyword evidence="6" id="KW-1185">Reference proteome</keyword>
<evidence type="ECO:0000259" key="4">
    <source>
        <dbReference type="SMART" id="SM00225"/>
    </source>
</evidence>
<dbReference type="EMBL" id="LR746275">
    <property type="protein sequence ID" value="CAA7406252.1"/>
    <property type="molecule type" value="Genomic_DNA"/>
</dbReference>
<dbReference type="SMART" id="SM00028">
    <property type="entry name" value="TPR"/>
    <property type="match status" value="3"/>
</dbReference>
<evidence type="ECO:0000313" key="6">
    <source>
        <dbReference type="Proteomes" id="UP000663760"/>
    </source>
</evidence>
<dbReference type="OrthoDB" id="9997739at2759"/>
<comment type="pathway">
    <text evidence="1">Protein modification; protein ubiquitination.</text>
</comment>
<dbReference type="InterPro" id="IPR011333">
    <property type="entry name" value="SKP1/BTB/POZ_sf"/>
</dbReference>
<protein>
    <recommendedName>
        <fullName evidence="4">BTB domain-containing protein</fullName>
    </recommendedName>
</protein>
<dbReference type="SMART" id="SM00225">
    <property type="entry name" value="BTB"/>
    <property type="match status" value="1"/>
</dbReference>
<dbReference type="Gene3D" id="3.30.710.10">
    <property type="entry name" value="Potassium Channel Kv1.1, Chain A"/>
    <property type="match status" value="1"/>
</dbReference>